<accession>A0AAE1DZB0</accession>
<evidence type="ECO:0000256" key="1">
    <source>
        <dbReference type="SAM" id="MobiDB-lite"/>
    </source>
</evidence>
<name>A0AAE1DZB0_9GAST</name>
<protein>
    <submittedName>
        <fullName evidence="2">Uncharacterized protein</fullName>
    </submittedName>
</protein>
<dbReference type="Proteomes" id="UP001283361">
    <property type="component" value="Unassembled WGS sequence"/>
</dbReference>
<organism evidence="2 3">
    <name type="scientific">Elysia crispata</name>
    <name type="common">lettuce slug</name>
    <dbReference type="NCBI Taxonomy" id="231223"/>
    <lineage>
        <taxon>Eukaryota</taxon>
        <taxon>Metazoa</taxon>
        <taxon>Spiralia</taxon>
        <taxon>Lophotrochozoa</taxon>
        <taxon>Mollusca</taxon>
        <taxon>Gastropoda</taxon>
        <taxon>Heterobranchia</taxon>
        <taxon>Euthyneura</taxon>
        <taxon>Panpulmonata</taxon>
        <taxon>Sacoglossa</taxon>
        <taxon>Placobranchoidea</taxon>
        <taxon>Plakobranchidae</taxon>
        <taxon>Elysia</taxon>
    </lineage>
</organism>
<gene>
    <name evidence="2" type="ORF">RRG08_065006</name>
</gene>
<reference evidence="2" key="1">
    <citation type="journal article" date="2023" name="G3 (Bethesda)">
        <title>A reference genome for the long-term kleptoplast-retaining sea slug Elysia crispata morphotype clarki.</title>
        <authorList>
            <person name="Eastman K.E."/>
            <person name="Pendleton A.L."/>
            <person name="Shaikh M.A."/>
            <person name="Suttiyut T."/>
            <person name="Ogas R."/>
            <person name="Tomko P."/>
            <person name="Gavelis G."/>
            <person name="Widhalm J.R."/>
            <person name="Wisecaver J.H."/>
        </authorList>
    </citation>
    <scope>NUCLEOTIDE SEQUENCE</scope>
    <source>
        <strain evidence="2">ECLA1</strain>
    </source>
</reference>
<evidence type="ECO:0000313" key="2">
    <source>
        <dbReference type="EMBL" id="KAK3787093.1"/>
    </source>
</evidence>
<feature type="region of interest" description="Disordered" evidence="1">
    <location>
        <begin position="32"/>
        <end position="81"/>
    </location>
</feature>
<keyword evidence="3" id="KW-1185">Reference proteome</keyword>
<dbReference type="EMBL" id="JAWDGP010001903">
    <property type="protein sequence ID" value="KAK3787093.1"/>
    <property type="molecule type" value="Genomic_DNA"/>
</dbReference>
<comment type="caution">
    <text evidence="2">The sequence shown here is derived from an EMBL/GenBank/DDBJ whole genome shotgun (WGS) entry which is preliminary data.</text>
</comment>
<proteinExistence type="predicted"/>
<sequence>MQIGVVYRAQTTPLPAHHQPMYCLCQEHLRSLSPRPHNAPKSTTLPLPPPPSTNTTLRTKQTRKQLSEKAKDEVEEWGNLF</sequence>
<dbReference type="AlphaFoldDB" id="A0AAE1DZB0"/>
<evidence type="ECO:0000313" key="3">
    <source>
        <dbReference type="Proteomes" id="UP001283361"/>
    </source>
</evidence>